<gene>
    <name evidence="6" type="ORF">ETQ85_10935</name>
</gene>
<proteinExistence type="predicted"/>
<dbReference type="SMART" id="SM00490">
    <property type="entry name" value="HELICc"/>
    <property type="match status" value="1"/>
</dbReference>
<reference evidence="6 7" key="1">
    <citation type="submission" date="2019-01" db="EMBL/GenBank/DDBJ databases">
        <title>Zoogloea oleivorans genome sequencing and assembly.</title>
        <authorList>
            <person name="Tancsics A."/>
            <person name="Farkas M."/>
            <person name="Kriszt B."/>
            <person name="Maroti G."/>
            <person name="Horvath B."/>
        </authorList>
    </citation>
    <scope>NUCLEOTIDE SEQUENCE [LARGE SCALE GENOMIC DNA]</scope>
    <source>
        <strain evidence="6 7">Buc</strain>
    </source>
</reference>
<dbReference type="EMBL" id="SDKK01000009">
    <property type="protein sequence ID" value="TYC58391.1"/>
    <property type="molecule type" value="Genomic_DNA"/>
</dbReference>
<comment type="caution">
    <text evidence="6">The sequence shown here is derived from an EMBL/GenBank/DDBJ whole genome shotgun (WGS) entry which is preliminary data.</text>
</comment>
<dbReference type="InterPro" id="IPR001650">
    <property type="entry name" value="Helicase_C-like"/>
</dbReference>
<dbReference type="PROSITE" id="PS51192">
    <property type="entry name" value="HELICASE_ATP_BIND_1"/>
    <property type="match status" value="1"/>
</dbReference>
<dbReference type="RefSeq" id="WP_148579091.1">
    <property type="nucleotide sequence ID" value="NZ_JAVEUW010000008.1"/>
</dbReference>
<dbReference type="GO" id="GO:0004386">
    <property type="term" value="F:helicase activity"/>
    <property type="evidence" value="ECO:0007669"/>
    <property type="project" value="UniProtKB-KW"/>
</dbReference>
<dbReference type="InterPro" id="IPR007527">
    <property type="entry name" value="Znf_SWIM"/>
</dbReference>
<organism evidence="6 7">
    <name type="scientific">Zoogloea oleivorans</name>
    <dbReference type="NCBI Taxonomy" id="1552750"/>
    <lineage>
        <taxon>Bacteria</taxon>
        <taxon>Pseudomonadati</taxon>
        <taxon>Pseudomonadota</taxon>
        <taxon>Betaproteobacteria</taxon>
        <taxon>Rhodocyclales</taxon>
        <taxon>Zoogloeaceae</taxon>
        <taxon>Zoogloea</taxon>
    </lineage>
</organism>
<evidence type="ECO:0000259" key="4">
    <source>
        <dbReference type="PROSITE" id="PS51192"/>
    </source>
</evidence>
<dbReference type="Gene3D" id="3.40.50.300">
    <property type="entry name" value="P-loop containing nucleotide triphosphate hydrolases"/>
    <property type="match status" value="1"/>
</dbReference>
<keyword evidence="6" id="KW-0547">Nucleotide-binding</keyword>
<feature type="domain" description="Helicase C-terminal" evidence="5">
    <location>
        <begin position="934"/>
        <end position="1091"/>
    </location>
</feature>
<keyword evidence="2" id="KW-0863">Zinc-finger</keyword>
<dbReference type="PANTHER" id="PTHR10799">
    <property type="entry name" value="SNF2/RAD54 HELICASE FAMILY"/>
    <property type="match status" value="1"/>
</dbReference>
<dbReference type="PROSITE" id="PS51194">
    <property type="entry name" value="HELICASE_CTER"/>
    <property type="match status" value="1"/>
</dbReference>
<dbReference type="InterPro" id="IPR000330">
    <property type="entry name" value="SNF2_N"/>
</dbReference>
<protein>
    <submittedName>
        <fullName evidence="6">Helicase SNF2</fullName>
    </submittedName>
</protein>
<dbReference type="OrthoDB" id="9760715at2"/>
<dbReference type="Pfam" id="PF00176">
    <property type="entry name" value="SNF2-rel_dom"/>
    <property type="match status" value="1"/>
</dbReference>
<dbReference type="InterPro" id="IPR014001">
    <property type="entry name" value="Helicase_ATP-bd"/>
</dbReference>
<evidence type="ECO:0000259" key="5">
    <source>
        <dbReference type="PROSITE" id="PS51194"/>
    </source>
</evidence>
<dbReference type="Pfam" id="PF00271">
    <property type="entry name" value="Helicase_C"/>
    <property type="match status" value="1"/>
</dbReference>
<sequence length="1119" mass="124261">MELARLLAHLDDTLLSELFSANSLSRARAYVGRVRHIEAAGHQLQAQVQGSEAVPYRVSVRIERREYFGESSIELSTRCTCPVGNRCKHAAALILAARRPGALVDKPRAEILAWARTLQERVAKADKARKPAPAKEGIFYICSVWMLGDGVEFSLIKSRVGPEGEPMASASVWSNYEQALLKPPSFVREEDLQVFRLLREASRRSGSYGRPELRGAEGLALLEAALATGRTYLELDDSGRITPLAAGAPRPGQLEWMPGEEGVKARVRVVPTAPLVICTEPLAYFDASRGEAGRVQMEGGAVLAEVLALPPLSPLELPVVASALAQVAPTLPSPRGASAAELPRLELPCQPVLSLQTLHCWSWRKHRGYPVDYNGQEYDVALPLFAYGEVRFEAGSTHDVATLDDGRAVRVKRDLQQETAAWRAFLAAGFQPVKPTWLMVSGARPESIFGLESEAHWAHFFSLTAPALREAGWRIDCPKDFRHRVLVPTEWHVDIEEGEGGWFQVSLGVEVEGRRLDLAPMLHAVFRQDPRWLDRKKIDAIRDDARVMVELDDGERMALPAERIKPIARTLVDLFDTPSASLKVSRLDAPRLAEALGEGWQARGMASVEEWIARIRDAASIKKVAVPKGFALELRPYQLEGLAWLQHLRRHGLGGILADDMGLGKTAQTLAHLLVEKRARRLGKPALIVLPTSLVFNWQREAERFAPALKVLSLRGSGRAEAFAQIPDHDVCLTTYPLLWRDREQLAAHEYHSLILDEAQTVKNAASQAAQVVRMLKAEHRLCLTGTPLENHLGELWSQFDFLLPGFLGDAKDFTARWRSPIEKRGDVVRRDILARRIAPFILRRRKEDVAKELPPKTIVVRSVELEGRQRDLYETVRATMDKRIREEIAARGFARSQILILDALLKLRQVCCDPRLLKTEVAAKVKERAKLDLLMDMLPELVDEGRKVLLFSQFTGMLALIAAELEARDIRFVMLTGDTADRETPVRQFQDGAVPVFLISLKAGGVGLNLTAADTVIHYDPWWNPAAENQATDRAHRLGQTKSVFVYKLVVAGSIEEKILALQDKKAELAAGILGEDHEGTVKFGEDDIRALLAPLPEIKGDAAAPKKRGKPLKASHD</sequence>
<feature type="domain" description="SWIM-type" evidence="3">
    <location>
        <begin position="56"/>
        <end position="98"/>
    </location>
</feature>
<dbReference type="InterPro" id="IPR027417">
    <property type="entry name" value="P-loop_NTPase"/>
</dbReference>
<dbReference type="SMART" id="SM00487">
    <property type="entry name" value="DEXDc"/>
    <property type="match status" value="1"/>
</dbReference>
<dbReference type="Proteomes" id="UP000389128">
    <property type="component" value="Unassembled WGS sequence"/>
</dbReference>
<keyword evidence="2" id="KW-0479">Metal-binding</keyword>
<keyword evidence="2" id="KW-0862">Zinc</keyword>
<dbReference type="GO" id="GO:0005524">
    <property type="term" value="F:ATP binding"/>
    <property type="evidence" value="ECO:0007669"/>
    <property type="project" value="InterPro"/>
</dbReference>
<evidence type="ECO:0000256" key="1">
    <source>
        <dbReference type="ARBA" id="ARBA00022801"/>
    </source>
</evidence>
<dbReference type="PROSITE" id="PS50966">
    <property type="entry name" value="ZF_SWIM"/>
    <property type="match status" value="1"/>
</dbReference>
<evidence type="ECO:0000313" key="7">
    <source>
        <dbReference type="Proteomes" id="UP000389128"/>
    </source>
</evidence>
<dbReference type="GO" id="GO:0016787">
    <property type="term" value="F:hydrolase activity"/>
    <property type="evidence" value="ECO:0007669"/>
    <property type="project" value="UniProtKB-KW"/>
</dbReference>
<dbReference type="GO" id="GO:0008270">
    <property type="term" value="F:zinc ion binding"/>
    <property type="evidence" value="ECO:0007669"/>
    <property type="project" value="UniProtKB-KW"/>
</dbReference>
<dbReference type="CDD" id="cd18012">
    <property type="entry name" value="DEXQc_arch_SWI2_SNF2"/>
    <property type="match status" value="1"/>
</dbReference>
<evidence type="ECO:0000259" key="3">
    <source>
        <dbReference type="PROSITE" id="PS50966"/>
    </source>
</evidence>
<dbReference type="InterPro" id="IPR049730">
    <property type="entry name" value="SNF2/RAD54-like_C"/>
</dbReference>
<dbReference type="CDD" id="cd18793">
    <property type="entry name" value="SF2_C_SNF"/>
    <property type="match status" value="1"/>
</dbReference>
<keyword evidence="6" id="KW-0067">ATP-binding</keyword>
<dbReference type="InterPro" id="IPR038718">
    <property type="entry name" value="SNF2-like_sf"/>
</dbReference>
<dbReference type="Gene3D" id="3.40.50.10810">
    <property type="entry name" value="Tandem AAA-ATPase domain"/>
    <property type="match status" value="1"/>
</dbReference>
<accession>A0A6C2CX63</accession>
<keyword evidence="6" id="KW-0347">Helicase</keyword>
<keyword evidence="1" id="KW-0378">Hydrolase</keyword>
<name>A0A6C2CX63_9RHOO</name>
<dbReference type="SUPFAM" id="SSF52540">
    <property type="entry name" value="P-loop containing nucleoside triphosphate hydrolases"/>
    <property type="match status" value="2"/>
</dbReference>
<dbReference type="Pfam" id="PF04434">
    <property type="entry name" value="SWIM"/>
    <property type="match status" value="1"/>
</dbReference>
<feature type="domain" description="Helicase ATP-binding" evidence="4">
    <location>
        <begin position="646"/>
        <end position="806"/>
    </location>
</feature>
<evidence type="ECO:0000256" key="2">
    <source>
        <dbReference type="PROSITE-ProRule" id="PRU00325"/>
    </source>
</evidence>
<evidence type="ECO:0000313" key="6">
    <source>
        <dbReference type="EMBL" id="TYC58391.1"/>
    </source>
</evidence>
<keyword evidence="7" id="KW-1185">Reference proteome</keyword>
<dbReference type="AlphaFoldDB" id="A0A6C2CX63"/>